<feature type="binding site" description="in other chain" evidence="13">
    <location>
        <begin position="261"/>
        <end position="262"/>
    </location>
    <ligand>
        <name>deamido-NAD(+)</name>
        <dbReference type="ChEBI" id="CHEBI:58437"/>
        <note>ligand shared between two neighboring subunits</note>
    </ligand>
</feature>
<feature type="binding site" description="in other chain" evidence="13">
    <location>
        <position position="174"/>
    </location>
    <ligand>
        <name>deamido-NAD(+)</name>
        <dbReference type="ChEBI" id="CHEBI:58437"/>
        <note>ligand shared between two neighboring subunits</note>
    </ligand>
</feature>
<evidence type="ECO:0000256" key="3">
    <source>
        <dbReference type="ARBA" id="ARBA00022598"/>
    </source>
</evidence>
<name>A0A1I3X0L0_9LACT</name>
<keyword evidence="7 13" id="KW-0460">Magnesium</keyword>
<evidence type="ECO:0000256" key="15">
    <source>
        <dbReference type="RuleBase" id="RU003812"/>
    </source>
</evidence>
<feature type="binding site" evidence="13">
    <location>
        <position position="53"/>
    </location>
    <ligand>
        <name>Mg(2+)</name>
        <dbReference type="ChEBI" id="CHEBI:18420"/>
    </ligand>
</feature>
<dbReference type="NCBIfam" id="TIGR00552">
    <property type="entry name" value="nadE"/>
    <property type="match status" value="1"/>
</dbReference>
<comment type="catalytic activity">
    <reaction evidence="9 13 15">
        <text>deamido-NAD(+) + NH4(+) + ATP = AMP + diphosphate + NAD(+) + H(+)</text>
        <dbReference type="Rhea" id="RHEA:21188"/>
        <dbReference type="ChEBI" id="CHEBI:15378"/>
        <dbReference type="ChEBI" id="CHEBI:28938"/>
        <dbReference type="ChEBI" id="CHEBI:30616"/>
        <dbReference type="ChEBI" id="CHEBI:33019"/>
        <dbReference type="ChEBI" id="CHEBI:57540"/>
        <dbReference type="ChEBI" id="CHEBI:58437"/>
        <dbReference type="ChEBI" id="CHEBI:456215"/>
        <dbReference type="EC" id="6.3.1.5"/>
    </reaction>
</comment>
<dbReference type="AlphaFoldDB" id="A0A1I3X0L0"/>
<sequence>MSELQKQIIEEMAVKPEIDPKEEIRKSVDLMKDYLKKNNFLKTLVLGISGGQDSSLLGKLAQIAMEELREETGNEEYAFIAMRLPYGEQADEEEAMAAIDWMKPDKVVRVNIKPTVDANETSLREGGVKITDFNKGNIKARERMVVQYAVAANHNGVVLGTDHSAESVTGFFTKYGDGGTDLNPLFRLSKGQGKALLKELGAPAKFYEKIPTADLESDRPGRSDEDALGVTYEEIDQYLAGKEVSEQAAKTIEDWYLKTQHKRHLPVTIFDDFWR</sequence>
<dbReference type="GO" id="GO:0003952">
    <property type="term" value="F:NAD+ synthase (glutamine-hydrolyzing) activity"/>
    <property type="evidence" value="ECO:0007669"/>
    <property type="project" value="InterPro"/>
</dbReference>
<feature type="binding site" evidence="13">
    <location>
        <position position="212"/>
    </location>
    <ligand>
        <name>ATP</name>
        <dbReference type="ChEBI" id="CHEBI:30616"/>
    </ligand>
</feature>
<dbReference type="Proteomes" id="UP000199589">
    <property type="component" value="Unassembled WGS sequence"/>
</dbReference>
<dbReference type="RefSeq" id="WP_072694212.1">
    <property type="nucleotide sequence ID" value="NZ_FOSJ01000011.1"/>
</dbReference>
<dbReference type="InterPro" id="IPR022926">
    <property type="entry name" value="NH(3)-dep_NAD(+)_synth"/>
</dbReference>
<dbReference type="PANTHER" id="PTHR23090:SF7">
    <property type="entry name" value="NH(3)-DEPENDENT NAD(+) SYNTHETASE"/>
    <property type="match status" value="1"/>
</dbReference>
<keyword evidence="3 13" id="KW-0436">Ligase</keyword>
<dbReference type="UniPathway" id="UPA00253">
    <property type="reaction ID" value="UER00333"/>
</dbReference>
<feature type="binding site" evidence="13">
    <location>
        <begin position="47"/>
        <end position="54"/>
    </location>
    <ligand>
        <name>ATP</name>
        <dbReference type="ChEBI" id="CHEBI:30616"/>
    </ligand>
</feature>
<dbReference type="HAMAP" id="MF_00193">
    <property type="entry name" value="NadE_ammonia_dep"/>
    <property type="match status" value="1"/>
</dbReference>
<evidence type="ECO:0000256" key="9">
    <source>
        <dbReference type="ARBA" id="ARBA00051206"/>
    </source>
</evidence>
<organism evidence="17 18">
    <name type="scientific">Marinilactibacillus piezotolerans</name>
    <dbReference type="NCBI Taxonomy" id="258723"/>
    <lineage>
        <taxon>Bacteria</taxon>
        <taxon>Bacillati</taxon>
        <taxon>Bacillota</taxon>
        <taxon>Bacilli</taxon>
        <taxon>Lactobacillales</taxon>
        <taxon>Carnobacteriaceae</taxon>
        <taxon>Marinilactibacillus</taxon>
    </lineage>
</organism>
<dbReference type="GO" id="GO:0004359">
    <property type="term" value="F:glutaminase activity"/>
    <property type="evidence" value="ECO:0007669"/>
    <property type="project" value="InterPro"/>
</dbReference>
<feature type="binding site" evidence="13">
    <location>
        <position position="161"/>
    </location>
    <ligand>
        <name>ATP</name>
        <dbReference type="ChEBI" id="CHEBI:30616"/>
    </ligand>
</feature>
<accession>A0A1I3X0L0</accession>
<dbReference type="EC" id="6.3.1.5" evidence="11 13"/>
<dbReference type="GO" id="GO:0008795">
    <property type="term" value="F:NAD+ synthase activity"/>
    <property type="evidence" value="ECO:0007669"/>
    <property type="project" value="UniProtKB-UniRule"/>
</dbReference>
<dbReference type="InterPro" id="IPR014729">
    <property type="entry name" value="Rossmann-like_a/b/a_fold"/>
</dbReference>
<evidence type="ECO:0000313" key="18">
    <source>
        <dbReference type="Proteomes" id="UP000199589"/>
    </source>
</evidence>
<evidence type="ECO:0000256" key="5">
    <source>
        <dbReference type="ARBA" id="ARBA00022741"/>
    </source>
</evidence>
<evidence type="ECO:0000256" key="8">
    <source>
        <dbReference type="ARBA" id="ARBA00023027"/>
    </source>
</evidence>
<evidence type="ECO:0000313" key="17">
    <source>
        <dbReference type="EMBL" id="SFK12376.1"/>
    </source>
</evidence>
<evidence type="ECO:0000256" key="10">
    <source>
        <dbReference type="ARBA" id="ARBA00055966"/>
    </source>
</evidence>
<dbReference type="GO" id="GO:0005524">
    <property type="term" value="F:ATP binding"/>
    <property type="evidence" value="ECO:0007669"/>
    <property type="project" value="UniProtKB-UniRule"/>
</dbReference>
<keyword evidence="8 13" id="KW-0520">NAD</keyword>
<evidence type="ECO:0000256" key="12">
    <source>
        <dbReference type="ARBA" id="ARBA00070926"/>
    </source>
</evidence>
<evidence type="ECO:0000256" key="11">
    <source>
        <dbReference type="ARBA" id="ARBA00066987"/>
    </source>
</evidence>
<comment type="function">
    <text evidence="10 13">Catalyzes the ATP-dependent amidation of deamido-NAD to form NAD. Uses ammonia as a nitrogen source.</text>
</comment>
<keyword evidence="18" id="KW-1185">Reference proteome</keyword>
<dbReference type="InterPro" id="IPR022310">
    <property type="entry name" value="NAD/GMP_synthase"/>
</dbReference>
<dbReference type="GO" id="GO:0046872">
    <property type="term" value="F:metal ion binding"/>
    <property type="evidence" value="ECO:0007669"/>
    <property type="project" value="UniProtKB-KW"/>
</dbReference>
<dbReference type="EMBL" id="FOSJ01000011">
    <property type="protein sequence ID" value="SFK12376.1"/>
    <property type="molecule type" value="Genomic_DNA"/>
</dbReference>
<comment type="subunit">
    <text evidence="2 13">Homodimer.</text>
</comment>
<evidence type="ECO:0000259" key="16">
    <source>
        <dbReference type="Pfam" id="PF02540"/>
    </source>
</evidence>
<dbReference type="STRING" id="258723.GCA_900169305_02011"/>
<dbReference type="GO" id="GO:0005737">
    <property type="term" value="C:cytoplasm"/>
    <property type="evidence" value="ECO:0007669"/>
    <property type="project" value="InterPro"/>
</dbReference>
<evidence type="ECO:0000256" key="6">
    <source>
        <dbReference type="ARBA" id="ARBA00022840"/>
    </source>
</evidence>
<evidence type="ECO:0000256" key="2">
    <source>
        <dbReference type="ARBA" id="ARBA00011738"/>
    </source>
</evidence>
<keyword evidence="4 13" id="KW-0479">Metal-binding</keyword>
<keyword evidence="6 13" id="KW-0067">ATP-binding</keyword>
<dbReference type="GO" id="GO:0009435">
    <property type="term" value="P:NAD+ biosynthetic process"/>
    <property type="evidence" value="ECO:0007669"/>
    <property type="project" value="UniProtKB-UniRule"/>
</dbReference>
<dbReference type="SUPFAM" id="SSF52402">
    <property type="entry name" value="Adenine nucleotide alpha hydrolases-like"/>
    <property type="match status" value="1"/>
</dbReference>
<gene>
    <name evidence="13" type="primary">nadE</name>
    <name evidence="17" type="ORF">SAMN04488569_10117</name>
</gene>
<dbReference type="Pfam" id="PF02540">
    <property type="entry name" value="NAD_synthase"/>
    <property type="match status" value="1"/>
</dbReference>
<evidence type="ECO:0000256" key="4">
    <source>
        <dbReference type="ARBA" id="ARBA00022723"/>
    </source>
</evidence>
<feature type="binding site" description="in other chain" evidence="13">
    <location>
        <position position="141"/>
    </location>
    <ligand>
        <name>deamido-NAD(+)</name>
        <dbReference type="ChEBI" id="CHEBI:58437"/>
        <note>ligand shared between two neighboring subunits</note>
    </ligand>
</feature>
<proteinExistence type="inferred from homology"/>
<dbReference type="PANTHER" id="PTHR23090">
    <property type="entry name" value="NH 3 /GLUTAMINE-DEPENDENT NAD + SYNTHETASE"/>
    <property type="match status" value="1"/>
</dbReference>
<dbReference type="FunFam" id="3.40.50.620:FF:000015">
    <property type="entry name" value="NH(3)-dependent NAD(+) synthetase"/>
    <property type="match status" value="1"/>
</dbReference>
<evidence type="ECO:0000256" key="1">
    <source>
        <dbReference type="ARBA" id="ARBA00005859"/>
    </source>
</evidence>
<protein>
    <recommendedName>
        <fullName evidence="12 13">NH(3)-dependent NAD(+) synthetase</fullName>
        <ecNumber evidence="11 13">6.3.1.5</ecNumber>
    </recommendedName>
</protein>
<reference evidence="18" key="1">
    <citation type="submission" date="2016-10" db="EMBL/GenBank/DDBJ databases">
        <authorList>
            <person name="Varghese N."/>
            <person name="Submissions S."/>
        </authorList>
    </citation>
    <scope>NUCLEOTIDE SEQUENCE [LARGE SCALE GENOMIC DNA]</scope>
    <source>
        <strain evidence="18">DSM 16108</strain>
    </source>
</reference>
<feature type="domain" description="NAD/GMP synthase" evidence="16">
    <location>
        <begin position="24"/>
        <end position="266"/>
    </location>
</feature>
<dbReference type="CDD" id="cd00553">
    <property type="entry name" value="NAD_synthase"/>
    <property type="match status" value="1"/>
</dbReference>
<dbReference type="OrthoDB" id="9803818at2"/>
<comment type="pathway">
    <text evidence="13">Cofactor biosynthesis; NAD(+) biosynthesis; NAD(+) from deamido-NAD(+) (ammonia route): step 1/1.</text>
</comment>
<evidence type="ECO:0000256" key="14">
    <source>
        <dbReference type="RuleBase" id="RU003811"/>
    </source>
</evidence>
<feature type="binding site" evidence="13">
    <location>
        <position position="181"/>
    </location>
    <ligand>
        <name>deamido-NAD(+)</name>
        <dbReference type="ChEBI" id="CHEBI:58437"/>
        <note>ligand shared between two neighboring subunits</note>
    </ligand>
</feature>
<evidence type="ECO:0000256" key="13">
    <source>
        <dbReference type="HAMAP-Rule" id="MF_00193"/>
    </source>
</evidence>
<keyword evidence="5 13" id="KW-0547">Nucleotide-binding</keyword>
<dbReference type="Gene3D" id="3.40.50.620">
    <property type="entry name" value="HUPs"/>
    <property type="match status" value="1"/>
</dbReference>
<dbReference type="NCBIfam" id="NF001979">
    <property type="entry name" value="PRK00768.1"/>
    <property type="match status" value="1"/>
</dbReference>
<evidence type="ECO:0000256" key="7">
    <source>
        <dbReference type="ARBA" id="ARBA00022842"/>
    </source>
</evidence>
<dbReference type="InterPro" id="IPR003694">
    <property type="entry name" value="NAD_synthase"/>
</dbReference>
<feature type="binding site" evidence="13">
    <location>
        <position position="166"/>
    </location>
    <ligand>
        <name>Mg(2+)</name>
        <dbReference type="ChEBI" id="CHEBI:18420"/>
    </ligand>
</feature>
<comment type="similarity">
    <text evidence="1 13 14">Belongs to the NAD synthetase family.</text>
</comment>
<feature type="binding site" evidence="13">
    <location>
        <position position="190"/>
    </location>
    <ligand>
        <name>ATP</name>
        <dbReference type="ChEBI" id="CHEBI:30616"/>
    </ligand>
</feature>